<protein>
    <submittedName>
        <fullName evidence="1">Uncharacterized protein</fullName>
    </submittedName>
</protein>
<evidence type="ECO:0000313" key="1">
    <source>
        <dbReference type="EMBL" id="JAH44673.1"/>
    </source>
</evidence>
<reference evidence="1" key="1">
    <citation type="submission" date="2014-11" db="EMBL/GenBank/DDBJ databases">
        <authorList>
            <person name="Amaro Gonzalez C."/>
        </authorList>
    </citation>
    <scope>NUCLEOTIDE SEQUENCE</scope>
</reference>
<accession>A0A0E9SVT0</accession>
<dbReference type="EMBL" id="GBXM01063904">
    <property type="protein sequence ID" value="JAH44673.1"/>
    <property type="molecule type" value="Transcribed_RNA"/>
</dbReference>
<dbReference type="AlphaFoldDB" id="A0A0E9SVT0"/>
<name>A0A0E9SVT0_ANGAN</name>
<reference evidence="1" key="2">
    <citation type="journal article" date="2015" name="Fish Shellfish Immunol.">
        <title>Early steps in the European eel (Anguilla anguilla)-Vibrio vulnificus interaction in the gills: Role of the RtxA13 toxin.</title>
        <authorList>
            <person name="Callol A."/>
            <person name="Pajuelo D."/>
            <person name="Ebbesson L."/>
            <person name="Teles M."/>
            <person name="MacKenzie S."/>
            <person name="Amaro C."/>
        </authorList>
    </citation>
    <scope>NUCLEOTIDE SEQUENCE</scope>
</reference>
<organism evidence="1">
    <name type="scientific">Anguilla anguilla</name>
    <name type="common">European freshwater eel</name>
    <name type="synonym">Muraena anguilla</name>
    <dbReference type="NCBI Taxonomy" id="7936"/>
    <lineage>
        <taxon>Eukaryota</taxon>
        <taxon>Metazoa</taxon>
        <taxon>Chordata</taxon>
        <taxon>Craniata</taxon>
        <taxon>Vertebrata</taxon>
        <taxon>Euteleostomi</taxon>
        <taxon>Actinopterygii</taxon>
        <taxon>Neopterygii</taxon>
        <taxon>Teleostei</taxon>
        <taxon>Anguilliformes</taxon>
        <taxon>Anguillidae</taxon>
        <taxon>Anguilla</taxon>
    </lineage>
</organism>
<proteinExistence type="predicted"/>
<sequence>MNFRILLYSSQYSSCSKKSPSKELCLCRMDETLYFNQKAHPHQV</sequence>